<organism evidence="2 3">
    <name type="scientific">Pontibacter oryzae</name>
    <dbReference type="NCBI Taxonomy" id="2304593"/>
    <lineage>
        <taxon>Bacteria</taxon>
        <taxon>Pseudomonadati</taxon>
        <taxon>Bacteroidota</taxon>
        <taxon>Cytophagia</taxon>
        <taxon>Cytophagales</taxon>
        <taxon>Hymenobacteraceae</taxon>
        <taxon>Pontibacter</taxon>
    </lineage>
</organism>
<dbReference type="PANTHER" id="PTHR41913">
    <property type="entry name" value="DUF1684 DOMAIN-CONTAINING PROTEIN"/>
    <property type="match status" value="1"/>
</dbReference>
<evidence type="ECO:0000256" key="1">
    <source>
        <dbReference type="SAM" id="SignalP"/>
    </source>
</evidence>
<dbReference type="Pfam" id="PF07920">
    <property type="entry name" value="DUF1684"/>
    <property type="match status" value="1"/>
</dbReference>
<dbReference type="PROSITE" id="PS51257">
    <property type="entry name" value="PROKAR_LIPOPROTEIN"/>
    <property type="match status" value="1"/>
</dbReference>
<feature type="chain" id="PRO_5017354514" evidence="1">
    <location>
        <begin position="19"/>
        <end position="307"/>
    </location>
</feature>
<feature type="signal peptide" evidence="1">
    <location>
        <begin position="1"/>
        <end position="18"/>
    </location>
</feature>
<dbReference type="RefSeq" id="WP_119430868.1">
    <property type="nucleotide sequence ID" value="NZ_QWGE01000001.1"/>
</dbReference>
<keyword evidence="1" id="KW-0732">Signal</keyword>
<proteinExistence type="predicted"/>
<evidence type="ECO:0000313" key="2">
    <source>
        <dbReference type="EMBL" id="RIJ42986.1"/>
    </source>
</evidence>
<dbReference type="PANTHER" id="PTHR41913:SF1">
    <property type="entry name" value="DUF1684 DOMAIN-CONTAINING PROTEIN"/>
    <property type="match status" value="1"/>
</dbReference>
<name>A0A399SFR5_9BACT</name>
<gene>
    <name evidence="2" type="ORF">D1627_03885</name>
</gene>
<reference evidence="3" key="1">
    <citation type="submission" date="2018-08" db="EMBL/GenBank/DDBJ databases">
        <title>Mucilaginibacter sp. MYSH2.</title>
        <authorList>
            <person name="Seo T."/>
        </authorList>
    </citation>
    <scope>NUCLEOTIDE SEQUENCE [LARGE SCALE GENOMIC DNA]</scope>
    <source>
        <strain evidence="3">KIRAN</strain>
    </source>
</reference>
<dbReference type="AlphaFoldDB" id="A0A399SFR5"/>
<protein>
    <submittedName>
        <fullName evidence="2">DUF1684 domain-containing protein</fullName>
    </submittedName>
</protein>
<dbReference type="OrthoDB" id="5493262at2"/>
<dbReference type="InterPro" id="IPR012467">
    <property type="entry name" value="DUF1684"/>
</dbReference>
<accession>A0A399SFR5</accession>
<dbReference type="EMBL" id="QWGE01000001">
    <property type="protein sequence ID" value="RIJ42986.1"/>
    <property type="molecule type" value="Genomic_DNA"/>
</dbReference>
<dbReference type="Proteomes" id="UP000266005">
    <property type="component" value="Unassembled WGS sequence"/>
</dbReference>
<comment type="caution">
    <text evidence="2">The sequence shown here is derived from an EMBL/GenBank/DDBJ whole genome shotgun (WGS) entry which is preliminary data.</text>
</comment>
<sequence length="307" mass="33445">MKKLLTLAALAASILSGCSDTSTGNHEQATTSVAIDSAYVASIDAWHAERVANLRKEKSWLALAGLFWLEPGSNSFGSAAGNAIVFPEGKIADKAGAFILTDGTVKLQPSPGTEIQVDGAPVTQTQVIYTSEMEHAPEMRHGTLRWVVIQRGDKYGVRLWDAENEALKNFTGIKRYRTRPEWKMEATLEQNPLPKQIAITNVLGQTSQEPSPGAVVFTLEGKQYRLDALEEGEELFIIFADKTNGTDTYGSGRYLYMPKPGPDGKTEIDFNKAYNPPCAFTGFATCPLPPKQNHLPIAVTAGEMSKH</sequence>
<evidence type="ECO:0000313" key="3">
    <source>
        <dbReference type="Proteomes" id="UP000266005"/>
    </source>
</evidence>
<keyword evidence="3" id="KW-1185">Reference proteome</keyword>